<feature type="domain" description="Cas12f1-like TNB" evidence="2">
    <location>
        <begin position="12"/>
        <end position="48"/>
    </location>
</feature>
<reference evidence="3 4" key="1">
    <citation type="journal article" date="2013" name="PLoS ONE">
        <title>Assembly-driven community genomics of a hypersaline microbial ecosystem.</title>
        <authorList>
            <person name="Podell S."/>
            <person name="Ugalde J.A."/>
            <person name="Narasingarao P."/>
            <person name="Banfield J.F."/>
            <person name="Heidelberg K.B."/>
            <person name="Allen E.E."/>
        </authorList>
    </citation>
    <scope>NUCLEOTIDE SEQUENCE [LARGE SCALE GENOMIC DNA]</scope>
    <source>
        <strain evidence="4">J07HQW2</strain>
    </source>
</reference>
<keyword evidence="1" id="KW-0238">DNA-binding</keyword>
<dbReference type="Pfam" id="PF07282">
    <property type="entry name" value="Cas12f1-like_TNB"/>
    <property type="match status" value="1"/>
</dbReference>
<dbReference type="EMBL" id="KE356561">
    <property type="protein sequence ID" value="ERG96887.1"/>
    <property type="molecule type" value="Genomic_DNA"/>
</dbReference>
<sequence>MSNDTKIQQWAFGLIVEIVSYKPTEYGIFVDNVPSEYTSQECSRCGYTSIAVAT</sequence>
<organism evidence="3 4">
    <name type="scientific">Haloquadratum walsbyi J07HQW2</name>
    <dbReference type="NCBI Taxonomy" id="1238425"/>
    <lineage>
        <taxon>Archaea</taxon>
        <taxon>Methanobacteriati</taxon>
        <taxon>Methanobacteriota</taxon>
        <taxon>Stenosarchaea group</taxon>
        <taxon>Halobacteria</taxon>
        <taxon>Halobacteriales</taxon>
        <taxon>Haloferacaceae</taxon>
        <taxon>Haloquadratum</taxon>
    </lineage>
</organism>
<proteinExistence type="predicted"/>
<name>U1PSX9_9EURY</name>
<dbReference type="Proteomes" id="UP000030710">
    <property type="component" value="Unassembled WGS sequence"/>
</dbReference>
<dbReference type="eggNOG" id="arCOG00679">
    <property type="taxonomic scope" value="Archaea"/>
</dbReference>
<dbReference type="RefSeq" id="WP_021056349.1">
    <property type="nucleotide sequence ID" value="NZ_KE356561.1"/>
</dbReference>
<dbReference type="AlphaFoldDB" id="U1PSX9"/>
<dbReference type="HOGENOM" id="CLU_3039004_0_0_2"/>
<evidence type="ECO:0000313" key="4">
    <source>
        <dbReference type="Proteomes" id="UP000030710"/>
    </source>
</evidence>
<evidence type="ECO:0000259" key="2">
    <source>
        <dbReference type="Pfam" id="PF07282"/>
    </source>
</evidence>
<evidence type="ECO:0000256" key="1">
    <source>
        <dbReference type="ARBA" id="ARBA00023125"/>
    </source>
</evidence>
<dbReference type="InterPro" id="IPR010095">
    <property type="entry name" value="Cas12f1-like_TNB"/>
</dbReference>
<dbReference type="GO" id="GO:0003677">
    <property type="term" value="F:DNA binding"/>
    <property type="evidence" value="ECO:0007669"/>
    <property type="project" value="UniProtKB-KW"/>
</dbReference>
<evidence type="ECO:0000313" key="3">
    <source>
        <dbReference type="EMBL" id="ERG96887.1"/>
    </source>
</evidence>
<gene>
    <name evidence="3" type="ORF">J07HQW2_03371</name>
</gene>
<accession>U1PSX9</accession>
<protein>
    <submittedName>
        <fullName evidence="3">Transposase, IS605 OrfB family, central region</fullName>
    </submittedName>
</protein>